<dbReference type="RefSeq" id="WP_210871943.1">
    <property type="nucleotide sequence ID" value="NZ_JAGPNL010000003.1"/>
</dbReference>
<dbReference type="Proteomes" id="UP000677875">
    <property type="component" value="Unassembled WGS sequence"/>
</dbReference>
<feature type="compositionally biased region" description="Gly residues" evidence="1">
    <location>
        <begin position="225"/>
        <end position="237"/>
    </location>
</feature>
<feature type="region of interest" description="Disordered" evidence="1">
    <location>
        <begin position="127"/>
        <end position="237"/>
    </location>
</feature>
<evidence type="ECO:0000313" key="3">
    <source>
        <dbReference type="Proteomes" id="UP000677875"/>
    </source>
</evidence>
<evidence type="ECO:0000313" key="2">
    <source>
        <dbReference type="EMBL" id="MBQ0827501.1"/>
    </source>
</evidence>
<reference evidence="2" key="1">
    <citation type="submission" date="2021-04" db="EMBL/GenBank/DDBJ databases">
        <title>Genome seq and assembly of Streptomyces sp. RG38.</title>
        <authorList>
            <person name="Chhetri G."/>
        </authorList>
    </citation>
    <scope>NUCLEOTIDE SEQUENCE</scope>
    <source>
        <strain evidence="2">RG38</strain>
    </source>
</reference>
<keyword evidence="3" id="KW-1185">Reference proteome</keyword>
<feature type="compositionally biased region" description="Polar residues" evidence="1">
    <location>
        <begin position="171"/>
        <end position="190"/>
    </location>
</feature>
<dbReference type="AlphaFoldDB" id="A0A941B122"/>
<comment type="caution">
    <text evidence="2">The sequence shown here is derived from an EMBL/GenBank/DDBJ whole genome shotgun (WGS) entry which is preliminary data.</text>
</comment>
<dbReference type="EMBL" id="JAGPNL010000003">
    <property type="protein sequence ID" value="MBQ0827501.1"/>
    <property type="molecule type" value="Genomic_DNA"/>
</dbReference>
<name>A0A941B122_9ACTN</name>
<evidence type="ECO:0000256" key="1">
    <source>
        <dbReference type="SAM" id="MobiDB-lite"/>
    </source>
</evidence>
<feature type="compositionally biased region" description="Low complexity" evidence="1">
    <location>
        <begin position="127"/>
        <end position="140"/>
    </location>
</feature>
<gene>
    <name evidence="2" type="ORF">J5Y05_13415</name>
</gene>
<sequence length="237" mass="24141">MADRAGGAVNWAVERAPAVIDAAIDALEPASVTAQGIGTALQDSGRGAASFYNWGVALNGASGVRTVFLEGRKALRPHPNDRPDVLAAFLGAARTAGSVAYGFGPTPGAQAAGAVIQSAALGGAWYQQSRQQRQQRQQTRVPAEPPRVSLGSFPSDLSLGSVLNAADRSTPGESSRQPATRTPQNPTTVTPDYPAGGSGRGTRGRETGDATGAEVPGSVARTNGNGNGNGQRGRGRK</sequence>
<protein>
    <submittedName>
        <fullName evidence="2">Uncharacterized protein</fullName>
    </submittedName>
</protein>
<organism evidence="2 3">
    <name type="scientific">Streptomyces tagetis</name>
    <dbReference type="NCBI Taxonomy" id="2820809"/>
    <lineage>
        <taxon>Bacteria</taxon>
        <taxon>Bacillati</taxon>
        <taxon>Actinomycetota</taxon>
        <taxon>Actinomycetes</taxon>
        <taxon>Kitasatosporales</taxon>
        <taxon>Streptomycetaceae</taxon>
        <taxon>Streptomyces</taxon>
    </lineage>
</organism>
<proteinExistence type="predicted"/>
<accession>A0A941B122</accession>